<keyword evidence="3" id="KW-1185">Reference proteome</keyword>
<proteinExistence type="predicted"/>
<name>A0A1W9YMR9_MYCAI</name>
<feature type="region of interest" description="Disordered" evidence="1">
    <location>
        <begin position="1"/>
        <end position="78"/>
    </location>
</feature>
<feature type="compositionally biased region" description="Low complexity" evidence="1">
    <location>
        <begin position="17"/>
        <end position="27"/>
    </location>
</feature>
<protein>
    <submittedName>
        <fullName evidence="2">Uncharacterized protein</fullName>
    </submittedName>
</protein>
<feature type="compositionally biased region" description="Basic and acidic residues" evidence="1">
    <location>
        <begin position="46"/>
        <end position="57"/>
    </location>
</feature>
<reference evidence="2 3" key="1">
    <citation type="submission" date="2016-12" db="EMBL/GenBank/DDBJ databases">
        <title>The new phylogeny of genus Mycobacterium.</title>
        <authorList>
            <person name="Tortoli E."/>
            <person name="Trovato A."/>
            <person name="Cirillo D.M."/>
        </authorList>
    </citation>
    <scope>NUCLEOTIDE SEQUENCE [LARGE SCALE GENOMIC DNA]</scope>
    <source>
        <strain evidence="2 3">DSM 45069</strain>
    </source>
</reference>
<organism evidence="2 3">
    <name type="scientific">Mycobacterium arosiense ATCC BAA-1401 = DSM 45069</name>
    <dbReference type="NCBI Taxonomy" id="1265311"/>
    <lineage>
        <taxon>Bacteria</taxon>
        <taxon>Bacillati</taxon>
        <taxon>Actinomycetota</taxon>
        <taxon>Actinomycetes</taxon>
        <taxon>Mycobacteriales</taxon>
        <taxon>Mycobacteriaceae</taxon>
        <taxon>Mycobacterium</taxon>
        <taxon>Mycobacterium avium complex (MAC)</taxon>
    </lineage>
</organism>
<dbReference type="AlphaFoldDB" id="A0A1W9YMR9"/>
<gene>
    <name evidence="2" type="ORF">BST14_29180</name>
</gene>
<feature type="non-terminal residue" evidence="2">
    <location>
        <position position="78"/>
    </location>
</feature>
<evidence type="ECO:0000256" key="1">
    <source>
        <dbReference type="SAM" id="MobiDB-lite"/>
    </source>
</evidence>
<accession>A0A1W9YMR9</accession>
<sequence length="78" mass="8433">HRTRRRTVAHLPAVDLAGAPRRAVAGAPAPPAGHRAPRPAGPGRAPGDRRGRPDRPAQRQHRPVPCRRGDRRGSRRPG</sequence>
<feature type="non-terminal residue" evidence="2">
    <location>
        <position position="1"/>
    </location>
</feature>
<evidence type="ECO:0000313" key="2">
    <source>
        <dbReference type="EMBL" id="ORA01323.1"/>
    </source>
</evidence>
<dbReference type="EMBL" id="MVHG01000410">
    <property type="protein sequence ID" value="ORA01323.1"/>
    <property type="molecule type" value="Genomic_DNA"/>
</dbReference>
<comment type="caution">
    <text evidence="2">The sequence shown here is derived from an EMBL/GenBank/DDBJ whole genome shotgun (WGS) entry which is preliminary data.</text>
</comment>
<dbReference type="Proteomes" id="UP000192707">
    <property type="component" value="Unassembled WGS sequence"/>
</dbReference>
<evidence type="ECO:0000313" key="3">
    <source>
        <dbReference type="Proteomes" id="UP000192707"/>
    </source>
</evidence>